<evidence type="ECO:0000313" key="8">
    <source>
        <dbReference type="EMBL" id="EMA04413.1"/>
    </source>
</evidence>
<accession>I3R588</accession>
<dbReference type="EMBL" id="CP001868">
    <property type="protein sequence ID" value="AFK19398.1"/>
    <property type="molecule type" value="Genomic_DNA"/>
</dbReference>
<reference evidence="6" key="1">
    <citation type="journal article" date="2012" name="Appl. Environ. Microbiol.">
        <title>Identification of the haloarchaeal phasin (PhaP) that functions in polyhydroxyalkanoate accumulation and granule formation in Haloferax mediterranei.</title>
        <authorList>
            <person name="Cai S."/>
            <person name="Cai L."/>
            <person name="Liu H."/>
            <person name="Liu X."/>
            <person name="Han J."/>
            <person name="Zhou J."/>
            <person name="Xiang H."/>
        </authorList>
    </citation>
    <scope>NUCLEOTIDE SEQUENCE</scope>
    <source>
        <strain evidence="6">CGMCC 1.2087</strain>
    </source>
</reference>
<dbReference type="Gene3D" id="3.40.50.1980">
    <property type="entry name" value="Nitrogenase molybdenum iron protein domain"/>
    <property type="match status" value="2"/>
</dbReference>
<dbReference type="InterPro" id="IPR002491">
    <property type="entry name" value="ABC_transptr_periplasmic_BD"/>
</dbReference>
<dbReference type="STRING" id="523841.HFX_1692"/>
<dbReference type="EMBL" id="CP039139">
    <property type="protein sequence ID" value="QCQ75860.1"/>
    <property type="molecule type" value="Genomic_DNA"/>
</dbReference>
<dbReference type="PATRIC" id="fig|523841.21.peg.407"/>
<organism evidence="6 10">
    <name type="scientific">Haloferax mediterranei (strain ATCC 33500 / DSM 1411 / JCM 8866 / NBRC 14739 / NCIMB 2177 / R-4)</name>
    <name type="common">Halobacterium mediterranei</name>
    <dbReference type="NCBI Taxonomy" id="523841"/>
    <lineage>
        <taxon>Archaea</taxon>
        <taxon>Methanobacteriati</taxon>
        <taxon>Methanobacteriota</taxon>
        <taxon>Stenosarchaea group</taxon>
        <taxon>Halobacteria</taxon>
        <taxon>Halobacteriales</taxon>
        <taxon>Haloferacaceae</taxon>
        <taxon>Haloferax</taxon>
    </lineage>
</organism>
<evidence type="ECO:0000256" key="4">
    <source>
        <dbReference type="SAM" id="MobiDB-lite"/>
    </source>
</evidence>
<reference evidence="7 12" key="4">
    <citation type="submission" date="2014-04" db="EMBL/GenBank/DDBJ databases">
        <title>Transcriptional profiles of Haloferax mediterranei on the basis of nitrogen availability.</title>
        <authorList>
            <person name="Bautista V."/>
        </authorList>
    </citation>
    <scope>NUCLEOTIDE SEQUENCE [LARGE SCALE GENOMIC DNA]</scope>
    <source>
        <strain evidence="7">ATCC 33500</strain>
        <strain evidence="12">ATCC 33500 / DSM 1411 / JCM 8866 / NBRC 14739 / NCIMB 2177 / R-4</strain>
    </source>
</reference>
<dbReference type="PROSITE" id="PS51257">
    <property type="entry name" value="PROKAR_LIPOPROTEIN"/>
    <property type="match status" value="1"/>
</dbReference>
<evidence type="ECO:0000256" key="1">
    <source>
        <dbReference type="ARBA" id="ARBA00004196"/>
    </source>
</evidence>
<dbReference type="EMBL" id="CP007551">
    <property type="protein sequence ID" value="AHZ21252.1"/>
    <property type="molecule type" value="Genomic_DNA"/>
</dbReference>
<dbReference type="eggNOG" id="arCOG06180">
    <property type="taxonomic scope" value="Archaea"/>
</dbReference>
<evidence type="ECO:0000313" key="12">
    <source>
        <dbReference type="Proteomes" id="UP000027075"/>
    </source>
</evidence>
<reference evidence="6" key="5">
    <citation type="submission" date="2014-05" db="EMBL/GenBank/DDBJ databases">
        <authorList>
            <person name="Wang L."/>
            <person name="Yang H."/>
            <person name="Xiang H."/>
        </authorList>
    </citation>
    <scope>NUCLEOTIDE SEQUENCE</scope>
    <source>
        <strain evidence="6">CGMCC 1.2087</strain>
    </source>
</reference>
<reference evidence="9 13" key="6">
    <citation type="submission" date="2019-04" db="EMBL/GenBank/DDBJ databases">
        <title>Methylomes of two halophilic Archaea, Haloarcula marismortui and Haloferax mediterranei.</title>
        <authorList>
            <person name="DasSarma S."/>
            <person name="DasSarma P."/>
            <person name="DasSarma S."/>
            <person name="Fomenkov A."/>
            <person name="Vincze T."/>
            <person name="Anton B.P."/>
            <person name="Roberts R.J."/>
        </authorList>
    </citation>
    <scope>NUCLEOTIDE SEQUENCE [LARGE SCALE GENOMIC DNA]</scope>
    <source>
        <strain evidence="9">ATCC 33500</strain>
        <strain evidence="13">ATCC 33500 / DSM 1411 / JCM 8866 / NBRC 14739 / NCIMB 2177 / R-4</strain>
    </source>
</reference>
<dbReference type="Pfam" id="PF01497">
    <property type="entry name" value="Peripla_BP_2"/>
    <property type="match status" value="1"/>
</dbReference>
<feature type="domain" description="Fe/B12 periplasmic-binding" evidence="5">
    <location>
        <begin position="86"/>
        <end position="379"/>
    </location>
</feature>
<dbReference type="PaxDb" id="523841-HFX_1692"/>
<evidence type="ECO:0000313" key="10">
    <source>
        <dbReference type="Proteomes" id="UP000006469"/>
    </source>
</evidence>
<feature type="compositionally biased region" description="Low complexity" evidence="4">
    <location>
        <begin position="31"/>
        <end position="54"/>
    </location>
</feature>
<name>I3R588_HALMT</name>
<evidence type="ECO:0000259" key="5">
    <source>
        <dbReference type="PROSITE" id="PS50983"/>
    </source>
</evidence>
<dbReference type="SUPFAM" id="SSF53807">
    <property type="entry name" value="Helical backbone' metal receptor"/>
    <property type="match status" value="1"/>
</dbReference>
<evidence type="ECO:0000313" key="9">
    <source>
        <dbReference type="EMBL" id="QCQ75860.1"/>
    </source>
</evidence>
<reference evidence="8 11" key="3">
    <citation type="journal article" date="2014" name="PLoS Genet.">
        <title>Phylogenetically driven sequencing of extremely halophilic archaea reveals strategies for static and dynamic osmo-response.</title>
        <authorList>
            <person name="Becker E.A."/>
            <person name="Seitzer P.M."/>
            <person name="Tritt A."/>
            <person name="Larsen D."/>
            <person name="Krusor M."/>
            <person name="Yao A.I."/>
            <person name="Wu D."/>
            <person name="Madern D."/>
            <person name="Eisen J.A."/>
            <person name="Darling A.E."/>
            <person name="Facciotti M.T."/>
        </authorList>
    </citation>
    <scope>NUCLEOTIDE SEQUENCE [LARGE SCALE GENOMIC DNA]</scope>
    <source>
        <strain evidence="8">ATCC 33500</strain>
        <strain evidence="11">ATCC 33500 / DSM 1411 / JCM 8866 / NBRC 14739 / NCIMB 2177 / R-4</strain>
    </source>
</reference>
<dbReference type="OrthoDB" id="304381at2157"/>
<sequence length="395" mass="44911">MDRDSGRRTEPTRREYLKYGGAVVGGGLFAGCLGDDGADSTPTESNSPSTSTETETTDTETTTEDSSYSVTMEPVGEVPFDQVPEKWFSFTGDYADMGVALGQADGLQAVGIRQRFATWYYNELPGVSVDREGLTQLWQDGTDKELFYELDADVHIIDPNFMINRIQWTQEDIDEISENVGPFLGNTIFSGSYSWHDYTKYSMYEAFEKLAQVFQEEERYEALKEIHDRVVSDVTSRLPEERPEVAILYPRSSPPETFLPFVMDSGTSFKQWRELNVRDALAQSDVQNFHESRSEVDFETLLEVDPEVIAIRQHGELTEAEFESKFVQPMKDHDLGSELQAVQNDRVIYAGAPYQGPIVYLFQLEQAAQDLYPDVFTEDEFFDRQRVADIVTGEF</sequence>
<keyword evidence="2" id="KW-0813">Transport</keyword>
<dbReference type="GeneID" id="40157047"/>
<dbReference type="KEGG" id="hme:HFX_1692"/>
<dbReference type="PROSITE" id="PS50983">
    <property type="entry name" value="FE_B12_PBP"/>
    <property type="match status" value="1"/>
</dbReference>
<protein>
    <submittedName>
        <fullName evidence="7 9">ABC transporter substrate-binding protein</fullName>
    </submittedName>
</protein>
<dbReference type="InterPro" id="IPR051313">
    <property type="entry name" value="Bact_iron-sidero_bind"/>
</dbReference>
<dbReference type="AlphaFoldDB" id="I3R588"/>
<evidence type="ECO:0000313" key="11">
    <source>
        <dbReference type="Proteomes" id="UP000011603"/>
    </source>
</evidence>
<evidence type="ECO:0000313" key="6">
    <source>
        <dbReference type="EMBL" id="AFK19398.1"/>
    </source>
</evidence>
<dbReference type="PANTHER" id="PTHR30532:SF1">
    <property type="entry name" value="IRON(3+)-HYDROXAMATE-BINDING PROTEIN FHUD"/>
    <property type="match status" value="1"/>
</dbReference>
<gene>
    <name evidence="6" type="ordered locus">HFX_1692</name>
    <name evidence="7" type="ORF">BM92_00650</name>
    <name evidence="8" type="ORF">C439_02022</name>
    <name evidence="9" type="ORF">E6P09_11480</name>
</gene>
<proteinExistence type="predicted"/>
<evidence type="ECO:0000313" key="13">
    <source>
        <dbReference type="Proteomes" id="UP000299011"/>
    </source>
</evidence>
<dbReference type="RefSeq" id="WP_004056710.1">
    <property type="nucleotide sequence ID" value="NC_017941.2"/>
</dbReference>
<evidence type="ECO:0000256" key="3">
    <source>
        <dbReference type="ARBA" id="ARBA00022729"/>
    </source>
</evidence>
<keyword evidence="3" id="KW-0732">Signal</keyword>
<reference evidence="6 10" key="2">
    <citation type="journal article" date="2012" name="J. Bacteriol.">
        <title>Complete genome sequence of the metabolically versatile halophilic archaeon Haloferax mediterranei, a poly(3-hydroxybutyrate-co-3-hydroxyvalerate) producer.</title>
        <authorList>
            <person name="Han J."/>
            <person name="Zhang F."/>
            <person name="Hou J."/>
            <person name="Liu X."/>
            <person name="Li M."/>
            <person name="Liu H."/>
            <person name="Cai L."/>
            <person name="Zhang B."/>
            <person name="Chen Y."/>
            <person name="Zhou J."/>
            <person name="Hu S."/>
            <person name="Xiang H."/>
        </authorList>
    </citation>
    <scope>NUCLEOTIDE SEQUENCE [LARGE SCALE GENOMIC DNA]</scope>
    <source>
        <strain evidence="10">ATCC 33500 / DSM 1411 / JCM 8866 / NBRC 14739 / NCIMB 2177 / R-4</strain>
        <strain evidence="6">CGMCC 1.2087</strain>
    </source>
</reference>
<dbReference type="PANTHER" id="PTHR30532">
    <property type="entry name" value="IRON III DICITRATE-BINDING PERIPLASMIC PROTEIN"/>
    <property type="match status" value="1"/>
</dbReference>
<dbReference type="Proteomes" id="UP000027075">
    <property type="component" value="Chromosome"/>
</dbReference>
<dbReference type="HOGENOM" id="CLU_751439_0_0_2"/>
<dbReference type="Proteomes" id="UP000299011">
    <property type="component" value="Chromosome"/>
</dbReference>
<feature type="region of interest" description="Disordered" evidence="4">
    <location>
        <begin position="31"/>
        <end position="70"/>
    </location>
</feature>
<dbReference type="Proteomes" id="UP000011603">
    <property type="component" value="Unassembled WGS sequence"/>
</dbReference>
<keyword evidence="11" id="KW-1185">Reference proteome</keyword>
<dbReference type="Proteomes" id="UP000006469">
    <property type="component" value="Chromosome"/>
</dbReference>
<evidence type="ECO:0000256" key="2">
    <source>
        <dbReference type="ARBA" id="ARBA00022448"/>
    </source>
</evidence>
<evidence type="ECO:0000313" key="7">
    <source>
        <dbReference type="EMBL" id="AHZ21252.1"/>
    </source>
</evidence>
<dbReference type="EMBL" id="AOLO01000002">
    <property type="protein sequence ID" value="EMA04413.1"/>
    <property type="molecule type" value="Genomic_DNA"/>
</dbReference>
<comment type="subcellular location">
    <subcellularLocation>
        <location evidence="1">Cell envelope</location>
    </subcellularLocation>
</comment>